<dbReference type="RefSeq" id="WP_048098767.1">
    <property type="nucleotide sequence ID" value="NZ_JFZT01000017.1"/>
</dbReference>
<name>A0A031LTA9_9CREN</name>
<protein>
    <recommendedName>
        <fullName evidence="2">SWIM-type domain-containing protein</fullName>
    </recommendedName>
</protein>
<accession>A0A031LTA9</accession>
<keyword evidence="1" id="KW-0862">Zinc</keyword>
<organism evidence="3 4">
    <name type="scientific">Candidatus Acidianus copahuensis</name>
    <dbReference type="NCBI Taxonomy" id="1160895"/>
    <lineage>
        <taxon>Archaea</taxon>
        <taxon>Thermoproteota</taxon>
        <taxon>Thermoprotei</taxon>
        <taxon>Sulfolobales</taxon>
        <taxon>Sulfolobaceae</taxon>
        <taxon>Acidianus</taxon>
    </lineage>
</organism>
<dbReference type="InterPro" id="IPR007527">
    <property type="entry name" value="Znf_SWIM"/>
</dbReference>
<dbReference type="GO" id="GO:0008270">
    <property type="term" value="F:zinc ion binding"/>
    <property type="evidence" value="ECO:0007669"/>
    <property type="project" value="UniProtKB-KW"/>
</dbReference>
<keyword evidence="1" id="KW-0863">Zinc-finger</keyword>
<evidence type="ECO:0000313" key="4">
    <source>
        <dbReference type="Proteomes" id="UP000024332"/>
    </source>
</evidence>
<dbReference type="EMBL" id="JFZT01000017">
    <property type="protein sequence ID" value="EZQ11041.1"/>
    <property type="molecule type" value="Genomic_DNA"/>
</dbReference>
<dbReference type="AlphaFoldDB" id="A0A031LTA9"/>
<dbReference type="Proteomes" id="UP000024332">
    <property type="component" value="Unassembled WGS sequence"/>
</dbReference>
<evidence type="ECO:0000313" key="3">
    <source>
        <dbReference type="EMBL" id="EZQ11041.1"/>
    </source>
</evidence>
<dbReference type="PROSITE" id="PS50966">
    <property type="entry name" value="ZF_SWIM"/>
    <property type="match status" value="1"/>
</dbReference>
<feature type="domain" description="SWIM-type" evidence="2">
    <location>
        <begin position="27"/>
        <end position="61"/>
    </location>
</feature>
<proteinExistence type="predicted"/>
<keyword evidence="1" id="KW-0479">Metal-binding</keyword>
<reference evidence="3 4" key="1">
    <citation type="submission" date="2014-03" db="EMBL/GenBank/DDBJ databases">
        <title>Draft genome sequence of the novel thermoacidophilic archaea Acidianus copahuensis ALE1 strain, isolated from Copahue volcanic area in Neuquen Argentina.</title>
        <authorList>
            <person name="Urbieta M.S."/>
            <person name="Rascovan N."/>
            <person name="Castro C."/>
            <person name="Revale S."/>
            <person name="Giaveno M.A."/>
            <person name="Vazquez M.P."/>
            <person name="Donati E.R."/>
        </authorList>
    </citation>
    <scope>NUCLEOTIDE SEQUENCE [LARGE SCALE GENOMIC DNA]</scope>
    <source>
        <strain evidence="3 4">ALE1</strain>
    </source>
</reference>
<dbReference type="OrthoDB" id="38105at2157"/>
<evidence type="ECO:0000256" key="1">
    <source>
        <dbReference type="PROSITE-ProRule" id="PRU00325"/>
    </source>
</evidence>
<evidence type="ECO:0000259" key="2">
    <source>
        <dbReference type="PROSITE" id="PS50966"/>
    </source>
</evidence>
<gene>
    <name evidence="3" type="ORF">CM19_02205</name>
</gene>
<keyword evidence="4" id="KW-1185">Reference proteome</keyword>
<comment type="caution">
    <text evidence="3">The sequence shown here is derived from an EMBL/GenBank/DDBJ whole genome shotgun (WGS) entry which is preliminary data.</text>
</comment>
<sequence>MKVAIFQKGGDTIVKGVVPARCAIGGYKVEVIIRNNKLISSKCTCGNTPCPHAIKLYMYYIAHIEKGKMNS</sequence>